<dbReference type="VEuPathDB" id="PiroplasmaDB:BEWA_054620"/>
<dbReference type="InterPro" id="IPR036511">
    <property type="entry name" value="TGT-like_sf"/>
</dbReference>
<dbReference type="EMBL" id="ACOU01000003">
    <property type="protein sequence ID" value="EKX73406.1"/>
    <property type="molecule type" value="Genomic_DNA"/>
</dbReference>
<dbReference type="KEGG" id="beq:BEWA_054620"/>
<organism evidence="2 3">
    <name type="scientific">Theileria equi strain WA</name>
    <dbReference type="NCBI Taxonomy" id="1537102"/>
    <lineage>
        <taxon>Eukaryota</taxon>
        <taxon>Sar</taxon>
        <taxon>Alveolata</taxon>
        <taxon>Apicomplexa</taxon>
        <taxon>Aconoidasida</taxon>
        <taxon>Piroplasmida</taxon>
        <taxon>Theileriidae</taxon>
        <taxon>Theileria</taxon>
    </lineage>
</organism>
<protein>
    <recommendedName>
        <fullName evidence="1">tRNA-guanine(15) transglycosylase-like domain-containing protein</fullName>
    </recommendedName>
</protein>
<dbReference type="InterPro" id="IPR050852">
    <property type="entry name" value="Queuine_tRNA-ribosyltrfase"/>
</dbReference>
<accession>L1LDI1</accession>
<evidence type="ECO:0000259" key="1">
    <source>
        <dbReference type="Pfam" id="PF01702"/>
    </source>
</evidence>
<dbReference type="InterPro" id="IPR002616">
    <property type="entry name" value="tRNA_ribo_trans-like"/>
</dbReference>
<evidence type="ECO:0000313" key="2">
    <source>
        <dbReference type="EMBL" id="EKX73406.1"/>
    </source>
</evidence>
<dbReference type="GeneID" id="15803013"/>
<dbReference type="PANTHER" id="PTHR46064">
    <property type="entry name" value="QUEUINE TRNA-RIBOSYLTRANSFERASE ACCESSORY SUBUNIT 2"/>
    <property type="match status" value="1"/>
</dbReference>
<evidence type="ECO:0000313" key="3">
    <source>
        <dbReference type="Proteomes" id="UP000031512"/>
    </source>
</evidence>
<keyword evidence="3" id="KW-1185">Reference proteome</keyword>
<dbReference type="PANTHER" id="PTHR46064:SF1">
    <property type="entry name" value="QUEUINE TRNA-RIBOSYLTRANSFERASE ACCESSORY SUBUNIT 2"/>
    <property type="match status" value="1"/>
</dbReference>
<proteinExistence type="predicted"/>
<comment type="caution">
    <text evidence="2">The sequence shown here is derived from an EMBL/GenBank/DDBJ whole genome shotgun (WGS) entry which is preliminary data.</text>
</comment>
<reference evidence="2 3" key="1">
    <citation type="journal article" date="2012" name="BMC Genomics">
        <title>Comparative genomic analysis and phylogenetic position of Theileria equi.</title>
        <authorList>
            <person name="Kappmeyer L.S."/>
            <person name="Thiagarajan M."/>
            <person name="Herndon D.R."/>
            <person name="Ramsay J.D."/>
            <person name="Caler E."/>
            <person name="Djikeng A."/>
            <person name="Gillespie J.J."/>
            <person name="Lau A.O."/>
            <person name="Roalson E.H."/>
            <person name="Silva J.C."/>
            <person name="Silva M.G."/>
            <person name="Suarez C.E."/>
            <person name="Ueti M.W."/>
            <person name="Nene V.M."/>
            <person name="Mealey R.H."/>
            <person name="Knowles D.P."/>
            <person name="Brayton K.A."/>
        </authorList>
    </citation>
    <scope>NUCLEOTIDE SEQUENCE [LARGE SCALE GENOMIC DNA]</scope>
    <source>
        <strain evidence="2 3">WA</strain>
    </source>
</reference>
<dbReference type="RefSeq" id="XP_004832858.1">
    <property type="nucleotide sequence ID" value="XM_004832801.1"/>
</dbReference>
<name>L1LDI1_THEEQ</name>
<dbReference type="Proteomes" id="UP000031512">
    <property type="component" value="Unassembled WGS sequence"/>
</dbReference>
<dbReference type="STRING" id="1537102.L1LDI1"/>
<gene>
    <name evidence="2" type="ORF">BEWA_054620</name>
</gene>
<dbReference type="OrthoDB" id="27601at2759"/>
<dbReference type="SUPFAM" id="SSF51713">
    <property type="entry name" value="tRNA-guanine transglycosylase"/>
    <property type="match status" value="1"/>
</dbReference>
<dbReference type="eggNOG" id="KOG3909">
    <property type="taxonomic scope" value="Eukaryota"/>
</dbReference>
<sequence>MQSNTDKERFYRIHSTKHGKEGHFYRRGVLLSELETPTCPFPCKMILPDPLTFESVRRMQKRPFISVPYSAIVPCLPMLEEYERVRQMGGGLRPFVDFEDSIMLLTFRNVFESKPVGVEGGKFSLYTDSTRYFMDEKAARSAIDLIRPQISIVPCEELRMVDSGSWSNRKRARANKLYGSYTEAMADSQTHLISTAHIRIDGSVSNDNDGVELSGFGYGESIKERGDALQGLLQGIDGEKLRILQLQTGTPLEILHAILLGIDVIVSPYPQLLSKMGIALTFDLPEDCPGDHGIAEAIEMLETHCKFGASISNDGTCHYVDSISHYIDLNDAKYARAVSEKIHPASICRESRGYINHLLICNEMNGEITVLIHNQGMYELLFERARRAMDDGTLPSFICEFIKLNGGRSSGQSQVV</sequence>
<dbReference type="Pfam" id="PF01702">
    <property type="entry name" value="TGT"/>
    <property type="match status" value="1"/>
</dbReference>
<feature type="domain" description="tRNA-guanine(15) transglycosylase-like" evidence="1">
    <location>
        <begin position="204"/>
        <end position="403"/>
    </location>
</feature>
<dbReference type="AlphaFoldDB" id="L1LDI1"/>
<dbReference type="Gene3D" id="3.20.20.105">
    <property type="entry name" value="Queuine tRNA-ribosyltransferase-like"/>
    <property type="match status" value="1"/>
</dbReference>
<dbReference type="GO" id="GO:0006400">
    <property type="term" value="P:tRNA modification"/>
    <property type="evidence" value="ECO:0007669"/>
    <property type="project" value="InterPro"/>
</dbReference>